<keyword evidence="4" id="KW-0808">Transferase</keyword>
<dbReference type="RefSeq" id="WP_212118787.1">
    <property type="nucleotide sequence ID" value="NZ_JAGTPX020000009.1"/>
</dbReference>
<gene>
    <name evidence="9" type="ORF">KD144_10390</name>
</gene>
<feature type="transmembrane region" description="Helical" evidence="7">
    <location>
        <begin position="12"/>
        <end position="35"/>
    </location>
</feature>
<dbReference type="PROSITE" id="PS50885">
    <property type="entry name" value="HAMP"/>
    <property type="match status" value="1"/>
</dbReference>
<dbReference type="InterPro" id="IPR003660">
    <property type="entry name" value="HAMP_dom"/>
</dbReference>
<dbReference type="SUPFAM" id="SSF55874">
    <property type="entry name" value="ATPase domain of HSP90 chaperone/DNA topoisomerase II/histidine kinase"/>
    <property type="match status" value="1"/>
</dbReference>
<dbReference type="InterPro" id="IPR010559">
    <property type="entry name" value="Sig_transdc_His_kin_internal"/>
</dbReference>
<evidence type="ECO:0000256" key="1">
    <source>
        <dbReference type="ARBA" id="ARBA00004651"/>
    </source>
</evidence>
<keyword evidence="6 7" id="KW-0472">Membrane</keyword>
<dbReference type="PANTHER" id="PTHR34220:SF7">
    <property type="entry name" value="SENSOR HISTIDINE KINASE YPDA"/>
    <property type="match status" value="1"/>
</dbReference>
<evidence type="ECO:0000313" key="9">
    <source>
        <dbReference type="EMBL" id="MBR8669952.1"/>
    </source>
</evidence>
<dbReference type="Gene3D" id="1.10.287.130">
    <property type="match status" value="1"/>
</dbReference>
<dbReference type="InterPro" id="IPR036890">
    <property type="entry name" value="HATPase_C_sf"/>
</dbReference>
<comment type="subcellular location">
    <subcellularLocation>
        <location evidence="1">Cell membrane</location>
        <topology evidence="1">Multi-pass membrane protein</topology>
    </subcellularLocation>
</comment>
<evidence type="ECO:0000256" key="5">
    <source>
        <dbReference type="ARBA" id="ARBA00022777"/>
    </source>
</evidence>
<proteinExistence type="predicted"/>
<keyword evidence="7" id="KW-0812">Transmembrane</keyword>
<feature type="transmembrane region" description="Helical" evidence="7">
    <location>
        <begin position="304"/>
        <end position="326"/>
    </location>
</feature>
<dbReference type="Pfam" id="PF00672">
    <property type="entry name" value="HAMP"/>
    <property type="match status" value="1"/>
</dbReference>
<keyword evidence="3" id="KW-0597">Phosphoprotein</keyword>
<keyword evidence="5 9" id="KW-0418">Kinase</keyword>
<evidence type="ECO:0000256" key="7">
    <source>
        <dbReference type="SAM" id="Phobius"/>
    </source>
</evidence>
<dbReference type="SMART" id="SM00304">
    <property type="entry name" value="HAMP"/>
    <property type="match status" value="1"/>
</dbReference>
<dbReference type="Gene3D" id="3.30.450.20">
    <property type="entry name" value="PAS domain"/>
    <property type="match status" value="1"/>
</dbReference>
<dbReference type="Gene3D" id="3.30.565.10">
    <property type="entry name" value="Histidine kinase-like ATPase, C-terminal domain"/>
    <property type="match status" value="1"/>
</dbReference>
<evidence type="ECO:0000256" key="3">
    <source>
        <dbReference type="ARBA" id="ARBA00022553"/>
    </source>
</evidence>
<dbReference type="InterPro" id="IPR050640">
    <property type="entry name" value="Bact_2-comp_sensor_kinase"/>
</dbReference>
<dbReference type="InterPro" id="IPR003594">
    <property type="entry name" value="HATPase_dom"/>
</dbReference>
<keyword evidence="7" id="KW-1133">Transmembrane helix</keyword>
<name>A0A941GCD4_NIACI</name>
<reference evidence="9" key="1">
    <citation type="submission" date="2021-04" db="EMBL/GenBank/DDBJ databases">
        <title>Genomic analysis of electroactive and textile dye degrading Bacillus circulans strain: DC10 isolated from constructed wetland-microbial fuel cells treating textile dye wastewaters.</title>
        <authorList>
            <person name="Patel D.U."/>
            <person name="Desai C.R."/>
        </authorList>
    </citation>
    <scope>NUCLEOTIDE SEQUENCE</scope>
    <source>
        <strain evidence="9">DC10</strain>
    </source>
</reference>
<dbReference type="Pfam" id="PF02518">
    <property type="entry name" value="HATPase_c"/>
    <property type="match status" value="1"/>
</dbReference>
<dbReference type="Pfam" id="PF06580">
    <property type="entry name" value="His_kinase"/>
    <property type="match status" value="1"/>
</dbReference>
<comment type="caution">
    <text evidence="9">The sequence shown here is derived from an EMBL/GenBank/DDBJ whole genome shotgun (WGS) entry which is preliminary data.</text>
</comment>
<dbReference type="GO" id="GO:0005886">
    <property type="term" value="C:plasma membrane"/>
    <property type="evidence" value="ECO:0007669"/>
    <property type="project" value="UniProtKB-SubCell"/>
</dbReference>
<protein>
    <submittedName>
        <fullName evidence="9">Sensor histidine kinase</fullName>
    </submittedName>
</protein>
<evidence type="ECO:0000256" key="2">
    <source>
        <dbReference type="ARBA" id="ARBA00022475"/>
    </source>
</evidence>
<keyword evidence="2" id="KW-1003">Cell membrane</keyword>
<dbReference type="PANTHER" id="PTHR34220">
    <property type="entry name" value="SENSOR HISTIDINE KINASE YPDA"/>
    <property type="match status" value="1"/>
</dbReference>
<accession>A0A941GCD4</accession>
<dbReference type="AlphaFoldDB" id="A0A941GCD4"/>
<evidence type="ECO:0000256" key="4">
    <source>
        <dbReference type="ARBA" id="ARBA00022679"/>
    </source>
</evidence>
<sequence>MKIMQERFKINGLFIIMFLFTVVIVITVSVSISWATIRMSENFFIGKFSITNSKVMNQISDSLEAYHYSIVVSSNNILQSGTIKNVLTENQTNMEKMRSFYNMDQQIKYIKYNLDSYQTEIFLSGVNGVKYTTNRSYFPVNDEEFEKSIVMKNALNTPRKILYQSYQLKGNSEDQQVRNYLITSKALLDPLTKKIYGSMHFVIAENEFRQFYSNYTGMGSNVYFLNKNGVVLSSNEQSYIGKKQTEFLQYAQKLTETKEPYLIESFKGRDQIVLLSYLPSYDMYLINLVEKEQAVANLLDKKQLFLISLGIILIVVLIVFFISRLITKPLSRLVREISNASKSEFHRYVTVKGIYETREIGYAFNAMLDELHEYVDQLLIAQKQQRNAELEALQQQINPHFLYNTLTSIKFTVIQGNKKEAEEIINAFISLLQNTIGEVSELVSTKQELNNLKNYVLINQKRYGNRIHVHYFIDPLCTGYSIPKLILQPFVENAFFHAFNRKENGYINILIWKEDDCLICEVIDNGDGIEMCTSQELPNTKRNQHLFNGIGIKNVDERIQLLYGKPYGVNITGEKNKGTKVRITLPLIS</sequence>
<dbReference type="EMBL" id="JAGTPX010000008">
    <property type="protein sequence ID" value="MBR8669952.1"/>
    <property type="molecule type" value="Genomic_DNA"/>
</dbReference>
<evidence type="ECO:0000259" key="8">
    <source>
        <dbReference type="PROSITE" id="PS50885"/>
    </source>
</evidence>
<dbReference type="GO" id="GO:0000155">
    <property type="term" value="F:phosphorelay sensor kinase activity"/>
    <property type="evidence" value="ECO:0007669"/>
    <property type="project" value="InterPro"/>
</dbReference>
<feature type="domain" description="HAMP" evidence="8">
    <location>
        <begin position="324"/>
        <end position="376"/>
    </location>
</feature>
<organism evidence="9">
    <name type="scientific">Niallia circulans</name>
    <name type="common">Bacillus circulans</name>
    <dbReference type="NCBI Taxonomy" id="1397"/>
    <lineage>
        <taxon>Bacteria</taxon>
        <taxon>Bacillati</taxon>
        <taxon>Bacillota</taxon>
        <taxon>Bacilli</taxon>
        <taxon>Bacillales</taxon>
        <taxon>Bacillaceae</taxon>
        <taxon>Niallia</taxon>
    </lineage>
</organism>
<evidence type="ECO:0000256" key="6">
    <source>
        <dbReference type="ARBA" id="ARBA00023136"/>
    </source>
</evidence>